<organism evidence="5 6">
    <name type="scientific">Pseudonocardia xishanensis</name>
    <dbReference type="NCBI Taxonomy" id="630995"/>
    <lineage>
        <taxon>Bacteria</taxon>
        <taxon>Bacillati</taxon>
        <taxon>Actinomycetota</taxon>
        <taxon>Actinomycetes</taxon>
        <taxon>Pseudonocardiales</taxon>
        <taxon>Pseudonocardiaceae</taxon>
        <taxon>Pseudonocardia</taxon>
    </lineage>
</organism>
<accession>A0ABP8RXQ1</accession>
<evidence type="ECO:0000313" key="6">
    <source>
        <dbReference type="Proteomes" id="UP001501598"/>
    </source>
</evidence>
<keyword evidence="3" id="KW-0804">Transcription</keyword>
<dbReference type="PROSITE" id="PS50949">
    <property type="entry name" value="HTH_GNTR"/>
    <property type="match status" value="1"/>
</dbReference>
<dbReference type="InterPro" id="IPR036390">
    <property type="entry name" value="WH_DNA-bd_sf"/>
</dbReference>
<dbReference type="SUPFAM" id="SSF46785">
    <property type="entry name" value="Winged helix' DNA-binding domain"/>
    <property type="match status" value="1"/>
</dbReference>
<evidence type="ECO:0000256" key="2">
    <source>
        <dbReference type="ARBA" id="ARBA00023125"/>
    </source>
</evidence>
<keyword evidence="2" id="KW-0238">DNA-binding</keyword>
<reference evidence="6" key="1">
    <citation type="journal article" date="2019" name="Int. J. Syst. Evol. Microbiol.">
        <title>The Global Catalogue of Microorganisms (GCM) 10K type strain sequencing project: providing services to taxonomists for standard genome sequencing and annotation.</title>
        <authorList>
            <consortium name="The Broad Institute Genomics Platform"/>
            <consortium name="The Broad Institute Genome Sequencing Center for Infectious Disease"/>
            <person name="Wu L."/>
            <person name="Ma J."/>
        </authorList>
    </citation>
    <scope>NUCLEOTIDE SEQUENCE [LARGE SCALE GENOMIC DNA]</scope>
    <source>
        <strain evidence="6">JCM 17906</strain>
    </source>
</reference>
<name>A0ABP8RXQ1_9PSEU</name>
<sequence>MDWQLDVGARGDRTTALYQQIRAAVLDGRLRPGDRLPPTRELAALVRVARGTVS</sequence>
<dbReference type="InterPro" id="IPR000524">
    <property type="entry name" value="Tscrpt_reg_HTH_GntR"/>
</dbReference>
<dbReference type="Proteomes" id="UP001501598">
    <property type="component" value="Unassembled WGS sequence"/>
</dbReference>
<dbReference type="RefSeq" id="WP_345423526.1">
    <property type="nucleotide sequence ID" value="NZ_BAABGT010000077.1"/>
</dbReference>
<dbReference type="EMBL" id="BAABGT010000077">
    <property type="protein sequence ID" value="GAA4553810.1"/>
    <property type="molecule type" value="Genomic_DNA"/>
</dbReference>
<evidence type="ECO:0000313" key="5">
    <source>
        <dbReference type="EMBL" id="GAA4553810.1"/>
    </source>
</evidence>
<gene>
    <name evidence="5" type="ORF">GCM10023175_50550</name>
</gene>
<proteinExistence type="predicted"/>
<dbReference type="InterPro" id="IPR036388">
    <property type="entry name" value="WH-like_DNA-bd_sf"/>
</dbReference>
<dbReference type="Pfam" id="PF00392">
    <property type="entry name" value="GntR"/>
    <property type="match status" value="1"/>
</dbReference>
<evidence type="ECO:0000256" key="3">
    <source>
        <dbReference type="ARBA" id="ARBA00023163"/>
    </source>
</evidence>
<comment type="caution">
    <text evidence="5">The sequence shown here is derived from an EMBL/GenBank/DDBJ whole genome shotgun (WGS) entry which is preliminary data.</text>
</comment>
<keyword evidence="6" id="KW-1185">Reference proteome</keyword>
<dbReference type="Gene3D" id="1.10.10.10">
    <property type="entry name" value="Winged helix-like DNA-binding domain superfamily/Winged helix DNA-binding domain"/>
    <property type="match status" value="1"/>
</dbReference>
<protein>
    <recommendedName>
        <fullName evidence="4">HTH gntR-type domain-containing protein</fullName>
    </recommendedName>
</protein>
<evidence type="ECO:0000256" key="1">
    <source>
        <dbReference type="ARBA" id="ARBA00023015"/>
    </source>
</evidence>
<evidence type="ECO:0000259" key="4">
    <source>
        <dbReference type="PROSITE" id="PS50949"/>
    </source>
</evidence>
<feature type="domain" description="HTH gntR-type" evidence="4">
    <location>
        <begin position="11"/>
        <end position="54"/>
    </location>
</feature>
<keyword evidence="1" id="KW-0805">Transcription regulation</keyword>